<proteinExistence type="predicted"/>
<reference evidence="1" key="1">
    <citation type="submission" date="2023-05" db="EMBL/GenBank/DDBJ databases">
        <authorList>
            <person name="Zhang X."/>
        </authorList>
    </citation>
    <scope>NUCLEOTIDE SEQUENCE</scope>
    <source>
        <strain evidence="1">YF14B1</strain>
    </source>
</reference>
<comment type="caution">
    <text evidence="1">The sequence shown here is derived from an EMBL/GenBank/DDBJ whole genome shotgun (WGS) entry which is preliminary data.</text>
</comment>
<dbReference type="PROSITE" id="PS51257">
    <property type="entry name" value="PROKAR_LIPOPROTEIN"/>
    <property type="match status" value="1"/>
</dbReference>
<dbReference type="RefSeq" id="WP_313975049.1">
    <property type="nucleotide sequence ID" value="NZ_JASJOS010000001.1"/>
</dbReference>
<gene>
    <name evidence="1" type="ORF">QNI16_01420</name>
</gene>
<sequence>MKNSFFIGGVAILLIIFVMACNNYVVMVSPTDPSVLLPPGQVFLPDTPLPVDSAKSDVSETDTVILPDDVILILPKLCVTGKGSDIPCNCVVDAHLKLLTSKKEILLFGKSTVSTTELLETGGQVMLTILYNGDTLQMMEGKNFTLKIPTKRTKTDHTKMRFYKEDAQTTWAELGALAGSTPEYYTITSNQLDTWLSPAYVYSEASSTVQISLQISGEGPALSQVRLFVIPSNIHSVVSTTQINGVFIPVSHLPLDEEATLIALAKTGETLWLGRQNISLQSSLQVPMEFTSVTQKELDEILSQL</sequence>
<evidence type="ECO:0000313" key="1">
    <source>
        <dbReference type="EMBL" id="MDJ1479121.1"/>
    </source>
</evidence>
<evidence type="ECO:0000313" key="2">
    <source>
        <dbReference type="Proteomes" id="UP001241110"/>
    </source>
</evidence>
<protein>
    <submittedName>
        <fullName evidence="1">Uncharacterized protein</fullName>
    </submittedName>
</protein>
<dbReference type="EMBL" id="JASJOS010000001">
    <property type="protein sequence ID" value="MDJ1479121.1"/>
    <property type="molecule type" value="Genomic_DNA"/>
</dbReference>
<organism evidence="1 2">
    <name type="scientific">Xanthocytophaga flava</name>
    <dbReference type="NCBI Taxonomy" id="3048013"/>
    <lineage>
        <taxon>Bacteria</taxon>
        <taxon>Pseudomonadati</taxon>
        <taxon>Bacteroidota</taxon>
        <taxon>Cytophagia</taxon>
        <taxon>Cytophagales</taxon>
        <taxon>Rhodocytophagaceae</taxon>
        <taxon>Xanthocytophaga</taxon>
    </lineage>
</organism>
<accession>A0AAE3QI88</accession>
<dbReference type="AlphaFoldDB" id="A0AAE3QI88"/>
<name>A0AAE3QI88_9BACT</name>
<dbReference type="Proteomes" id="UP001241110">
    <property type="component" value="Unassembled WGS sequence"/>
</dbReference>